<accession>A0A9X2J4U6</accession>
<dbReference type="RefSeq" id="WP_252464095.1">
    <property type="nucleotide sequence ID" value="NZ_JALBWM010000003.1"/>
</dbReference>
<dbReference type="SUPFAM" id="SSF53474">
    <property type="entry name" value="alpha/beta-Hydrolases"/>
    <property type="match status" value="1"/>
</dbReference>
<comment type="caution">
    <text evidence="2">The sequence shown here is derived from an EMBL/GenBank/DDBJ whole genome shotgun (WGS) entry which is preliminary data.</text>
</comment>
<dbReference type="EMBL" id="JALBWM010000003">
    <property type="protein sequence ID" value="MCO1332925.1"/>
    <property type="molecule type" value="Genomic_DNA"/>
</dbReference>
<feature type="domain" description="Fungal lipase-type" evidence="1">
    <location>
        <begin position="78"/>
        <end position="210"/>
    </location>
</feature>
<dbReference type="PANTHER" id="PTHR45856">
    <property type="entry name" value="ALPHA/BETA-HYDROLASES SUPERFAMILY PROTEIN"/>
    <property type="match status" value="1"/>
</dbReference>
<protein>
    <submittedName>
        <fullName evidence="2">Lipase family protein</fullName>
    </submittedName>
</protein>
<dbReference type="InterPro" id="IPR029058">
    <property type="entry name" value="AB_hydrolase_fold"/>
</dbReference>
<name>A0A9X2J4U6_9GAMM</name>
<sequence>MGSTITHKDAALLASSVYEIQNDRFTPPTIDRFKNQWDLSNHDDVVGGSSGTLWIIKKRTGFGIVATGRGEFKHDALILLRGTDNNFDWATDATVGFSSSETGRFVHTGFNKCFDTILPELKERVLSLGQNIRTIHCVGHSLGGALATLTSEWLKKAGISPTDDVKLYTFGSPRVGALSFVKLMTSELDNGKNIYRVFHKTDVVPMVPMWPFYHLPYGEKAYCLNSPGNSPSGEYHKMGRYIESVNKASSWDTMYELEPEIPTSAIEQWLSSEGPVSFTINTMNMINKAISYVILKILKLTGISIQLGLASGVTLLDMLAYILQQGIDFSKSLSSWVYYLVKKIMIALGMKIKEDISLTYQFIRHILTTLKQKIDLLVEKAARSIFGN</sequence>
<reference evidence="2" key="1">
    <citation type="journal article" date="2022" name="Arch. Microbiol.">
        <title>Microbulbifer okhotskensis sp. nov., isolated from a deep bottom sediment of the Okhotsk Sea.</title>
        <authorList>
            <person name="Romanenko L."/>
            <person name="Kurilenko V."/>
            <person name="Otstavnykh N."/>
            <person name="Velansky P."/>
            <person name="Isaeva M."/>
            <person name="Mikhailov V."/>
        </authorList>
    </citation>
    <scope>NUCLEOTIDE SEQUENCE</scope>
    <source>
        <strain evidence="2">OS29</strain>
    </source>
</reference>
<gene>
    <name evidence="2" type="ORF">MO867_01105</name>
</gene>
<dbReference type="AlphaFoldDB" id="A0A9X2J4U6"/>
<dbReference type="GO" id="GO:0006629">
    <property type="term" value="P:lipid metabolic process"/>
    <property type="evidence" value="ECO:0007669"/>
    <property type="project" value="InterPro"/>
</dbReference>
<dbReference type="Gene3D" id="3.40.50.1820">
    <property type="entry name" value="alpha/beta hydrolase"/>
    <property type="match status" value="1"/>
</dbReference>
<dbReference type="PANTHER" id="PTHR45856:SF25">
    <property type="entry name" value="FUNGAL LIPASE-LIKE DOMAIN-CONTAINING PROTEIN"/>
    <property type="match status" value="1"/>
</dbReference>
<dbReference type="Pfam" id="PF01764">
    <property type="entry name" value="Lipase_3"/>
    <property type="match status" value="1"/>
</dbReference>
<keyword evidence="3" id="KW-1185">Reference proteome</keyword>
<dbReference type="InterPro" id="IPR002921">
    <property type="entry name" value="Fungal_lipase-type"/>
</dbReference>
<dbReference type="Proteomes" id="UP001139028">
    <property type="component" value="Unassembled WGS sequence"/>
</dbReference>
<evidence type="ECO:0000313" key="2">
    <source>
        <dbReference type="EMBL" id="MCO1332925.1"/>
    </source>
</evidence>
<evidence type="ECO:0000313" key="3">
    <source>
        <dbReference type="Proteomes" id="UP001139028"/>
    </source>
</evidence>
<evidence type="ECO:0000259" key="1">
    <source>
        <dbReference type="Pfam" id="PF01764"/>
    </source>
</evidence>
<dbReference type="InterPro" id="IPR051218">
    <property type="entry name" value="Sec_MonoDiacylglyc_Lipase"/>
</dbReference>
<dbReference type="CDD" id="cd00519">
    <property type="entry name" value="Lipase_3"/>
    <property type="match status" value="1"/>
</dbReference>
<proteinExistence type="predicted"/>
<organism evidence="2 3">
    <name type="scientific">Microbulbifer okhotskensis</name>
    <dbReference type="NCBI Taxonomy" id="2926617"/>
    <lineage>
        <taxon>Bacteria</taxon>
        <taxon>Pseudomonadati</taxon>
        <taxon>Pseudomonadota</taxon>
        <taxon>Gammaproteobacteria</taxon>
        <taxon>Cellvibrionales</taxon>
        <taxon>Microbulbiferaceae</taxon>
        <taxon>Microbulbifer</taxon>
    </lineage>
</organism>